<gene>
    <name evidence="1" type="ORF">G5B42_00025</name>
</gene>
<name>A0A8J6HY30_9FIRM</name>
<dbReference type="InterPro" id="IPR038636">
    <property type="entry name" value="Wzi_sf"/>
</dbReference>
<evidence type="ECO:0000313" key="1">
    <source>
        <dbReference type="EMBL" id="MBA2131951.1"/>
    </source>
</evidence>
<dbReference type="Gene3D" id="2.40.160.130">
    <property type="entry name" value="Capsule assembly protein Wzi"/>
    <property type="match status" value="1"/>
</dbReference>
<accession>A0A8J6HY30</accession>
<keyword evidence="2" id="KW-1185">Reference proteome</keyword>
<dbReference type="RefSeq" id="WP_181338399.1">
    <property type="nucleotide sequence ID" value="NZ_JAAKDE010000001.1"/>
</dbReference>
<proteinExistence type="predicted"/>
<sequence>MRRRFLRIHNFSVFLLALFLLLSISEVSQANDLVFQLNNEGLTILSNNQFQLGPVTLFFHPWLYTQLELEQNETSFGLKEGGLDLGIGSLHLTIGRQLNSFGPGRYAFPLLAPLGDGLTAEGLDQIAYAFSTKRLTYKKLYAWVPLHDEFRILLGQRATYDLGPFTFGFGETALVKKGVPDYYYLPIPLVPVAVYQLFDDHYLDAAAGEKALKIRAEVDLTLHLGPNFKLYGGYLIDERPLPAWLDGTAFTKGDAQTGNHKPWKVGYQAGGEWNRPLGINGLKFYTEYTRINQYTYTTEDPFFTYTYKGHLLGGPLGPDSDLLNLELVTTGNEIWTFALAYNRKRQGEGRIGDQWSGQPGQAEVFLTGTVETTDQLALTATKRMGLADQVTLTMSLARITNNDHQPGAVALRPEITFTAQISW</sequence>
<dbReference type="Proteomes" id="UP000657177">
    <property type="component" value="Unassembled WGS sequence"/>
</dbReference>
<evidence type="ECO:0000313" key="2">
    <source>
        <dbReference type="Proteomes" id="UP000657177"/>
    </source>
</evidence>
<dbReference type="EMBL" id="JAAKDE010000001">
    <property type="protein sequence ID" value="MBA2131951.1"/>
    <property type="molecule type" value="Genomic_DNA"/>
</dbReference>
<dbReference type="AlphaFoldDB" id="A0A8J6HY30"/>
<protein>
    <submittedName>
        <fullName evidence="1">Uncharacterized protein</fullName>
    </submittedName>
</protein>
<reference evidence="1" key="1">
    <citation type="submission" date="2020-06" db="EMBL/GenBank/DDBJ databases">
        <title>Novel chitinolytic bacterium.</title>
        <authorList>
            <person name="Ungkulpasvich U."/>
            <person name="Kosugi A."/>
            <person name="Uke A."/>
        </authorList>
    </citation>
    <scope>NUCLEOTIDE SEQUENCE</scope>
    <source>
        <strain evidence="1">UUS1-1</strain>
    </source>
</reference>
<comment type="caution">
    <text evidence="1">The sequence shown here is derived from an EMBL/GenBank/DDBJ whole genome shotgun (WGS) entry which is preliminary data.</text>
</comment>
<organism evidence="1 2">
    <name type="scientific">Capillibacterium thermochitinicola</name>
    <dbReference type="NCBI Taxonomy" id="2699427"/>
    <lineage>
        <taxon>Bacteria</taxon>
        <taxon>Bacillati</taxon>
        <taxon>Bacillota</taxon>
        <taxon>Capillibacterium</taxon>
    </lineage>
</organism>